<name>A0ACB9L024_9MYRT</name>
<sequence>MVSAASDKMLTSLRAAVEFVEAPVRNCILTAGSLPGVRGCGRVGMLCIVLQNILQPGPRFPRPVPS</sequence>
<gene>
    <name evidence="1" type="ORF">MLD38_038591</name>
</gene>
<accession>A0ACB9L024</accession>
<dbReference type="Proteomes" id="UP001057402">
    <property type="component" value="Chromosome 12"/>
</dbReference>
<comment type="caution">
    <text evidence="1">The sequence shown here is derived from an EMBL/GenBank/DDBJ whole genome shotgun (WGS) entry which is preliminary data.</text>
</comment>
<proteinExistence type="predicted"/>
<protein>
    <submittedName>
        <fullName evidence="1">Uncharacterized protein</fullName>
    </submittedName>
</protein>
<dbReference type="EMBL" id="CM042891">
    <property type="protein sequence ID" value="KAI4302895.1"/>
    <property type="molecule type" value="Genomic_DNA"/>
</dbReference>
<evidence type="ECO:0000313" key="2">
    <source>
        <dbReference type="Proteomes" id="UP001057402"/>
    </source>
</evidence>
<keyword evidence="2" id="KW-1185">Reference proteome</keyword>
<organism evidence="1 2">
    <name type="scientific">Melastoma candidum</name>
    <dbReference type="NCBI Taxonomy" id="119954"/>
    <lineage>
        <taxon>Eukaryota</taxon>
        <taxon>Viridiplantae</taxon>
        <taxon>Streptophyta</taxon>
        <taxon>Embryophyta</taxon>
        <taxon>Tracheophyta</taxon>
        <taxon>Spermatophyta</taxon>
        <taxon>Magnoliopsida</taxon>
        <taxon>eudicotyledons</taxon>
        <taxon>Gunneridae</taxon>
        <taxon>Pentapetalae</taxon>
        <taxon>rosids</taxon>
        <taxon>malvids</taxon>
        <taxon>Myrtales</taxon>
        <taxon>Melastomataceae</taxon>
        <taxon>Melastomatoideae</taxon>
        <taxon>Melastomateae</taxon>
        <taxon>Melastoma</taxon>
    </lineage>
</organism>
<evidence type="ECO:0000313" key="1">
    <source>
        <dbReference type="EMBL" id="KAI4302895.1"/>
    </source>
</evidence>
<reference evidence="2" key="1">
    <citation type="journal article" date="2023" name="Front. Plant Sci.">
        <title>Chromosomal-level genome assembly of Melastoma candidum provides insights into trichome evolution.</title>
        <authorList>
            <person name="Zhong Y."/>
            <person name="Wu W."/>
            <person name="Sun C."/>
            <person name="Zou P."/>
            <person name="Liu Y."/>
            <person name="Dai S."/>
            <person name="Zhou R."/>
        </authorList>
    </citation>
    <scope>NUCLEOTIDE SEQUENCE [LARGE SCALE GENOMIC DNA]</scope>
</reference>